<reference evidence="2 3" key="1">
    <citation type="submission" date="2023-12" db="EMBL/GenBank/DDBJ databases">
        <title>Marinobacter qingdaonensis sp. nov., isolated from the intertidal sediment of Qingdao, PR China.</title>
        <authorList>
            <person name="Li Y."/>
        </authorList>
    </citation>
    <scope>NUCLEOTIDE SEQUENCE [LARGE SCALE GENOMIC DNA]</scope>
    <source>
        <strain evidence="2 3">ASW11-75</strain>
    </source>
</reference>
<dbReference type="SUPFAM" id="SSF53474">
    <property type="entry name" value="alpha/beta-Hydrolases"/>
    <property type="match status" value="1"/>
</dbReference>
<dbReference type="RefSeq" id="WP_322856249.1">
    <property type="nucleotide sequence ID" value="NZ_JAYDCJ010000003.1"/>
</dbReference>
<protein>
    <recommendedName>
        <fullName evidence="4">Alpha/beta hydrolase family protein</fullName>
    </recommendedName>
</protein>
<gene>
    <name evidence="2" type="ORF">U5822_14120</name>
</gene>
<dbReference type="Gene3D" id="3.40.50.1820">
    <property type="entry name" value="alpha/beta hydrolase"/>
    <property type="match status" value="1"/>
</dbReference>
<feature type="chain" id="PRO_5046236857" description="Alpha/beta hydrolase family protein" evidence="1">
    <location>
        <begin position="30"/>
        <end position="362"/>
    </location>
</feature>
<organism evidence="2 3">
    <name type="scientific">Marinobacter qingdaonensis</name>
    <dbReference type="NCBI Taxonomy" id="3108486"/>
    <lineage>
        <taxon>Bacteria</taxon>
        <taxon>Pseudomonadati</taxon>
        <taxon>Pseudomonadota</taxon>
        <taxon>Gammaproteobacteria</taxon>
        <taxon>Pseudomonadales</taxon>
        <taxon>Marinobacteraceae</taxon>
        <taxon>Marinobacter</taxon>
    </lineage>
</organism>
<name>A0ABU5P1D9_9GAMM</name>
<evidence type="ECO:0008006" key="4">
    <source>
        <dbReference type="Google" id="ProtNLM"/>
    </source>
</evidence>
<evidence type="ECO:0000313" key="3">
    <source>
        <dbReference type="Proteomes" id="UP001305746"/>
    </source>
</evidence>
<dbReference type="Proteomes" id="UP001305746">
    <property type="component" value="Unassembled WGS sequence"/>
</dbReference>
<keyword evidence="1" id="KW-0732">Signal</keyword>
<accession>A0ABU5P1D9</accession>
<evidence type="ECO:0000256" key="1">
    <source>
        <dbReference type="SAM" id="SignalP"/>
    </source>
</evidence>
<dbReference type="InterPro" id="IPR029058">
    <property type="entry name" value="AB_hydrolase_fold"/>
</dbReference>
<evidence type="ECO:0000313" key="2">
    <source>
        <dbReference type="EMBL" id="MEA1081807.1"/>
    </source>
</evidence>
<dbReference type="EMBL" id="JAYDCJ010000003">
    <property type="protein sequence ID" value="MEA1081807.1"/>
    <property type="molecule type" value="Genomic_DNA"/>
</dbReference>
<sequence>MTASKLGKTGKAALAATITGALLAGPAQAQLAGHNVVLVHGFQQEDLANPPADLQAVKRAGEDYWRTFWLARSDARIDWGSDGRIEGNIAQQAYQQLRQISQQGLCNDYCILVSHSTGDLVTRYLLENQARWLQAEGLPPLRILATIDYSGAGGGTELADLALSIAYNDSWYNWPLKAAVQAFTGIEPKPGKLGVVNDLQTNAARNLALSPNSVPRLRFVAGGSSYGGITKPFIAGKDDGVVPVHSACGATTANGIDSCSNSLSMAGKVTGQTGPGALWYNHFPVLMNEGASHSGVLGSETGNTSVPVVNNTTLNGLRVDFASRSYTQRAWWQWWGSGDRYLEVPGSDQTDMSTLVYTTLNN</sequence>
<keyword evidence="3" id="KW-1185">Reference proteome</keyword>
<proteinExistence type="predicted"/>
<feature type="signal peptide" evidence="1">
    <location>
        <begin position="1"/>
        <end position="29"/>
    </location>
</feature>
<comment type="caution">
    <text evidence="2">The sequence shown here is derived from an EMBL/GenBank/DDBJ whole genome shotgun (WGS) entry which is preliminary data.</text>
</comment>